<evidence type="ECO:0000313" key="3">
    <source>
        <dbReference type="Proteomes" id="UP000094291"/>
    </source>
</evidence>
<proteinExistence type="predicted"/>
<dbReference type="STRING" id="197479.BFW38_04450"/>
<dbReference type="EMBL" id="MDTQ01000001">
    <property type="protein sequence ID" value="ODC02915.1"/>
    <property type="molecule type" value="Genomic_DNA"/>
</dbReference>
<keyword evidence="2" id="KW-0560">Oxidoreductase</keyword>
<protein>
    <submittedName>
        <fullName evidence="2">Antibiotic biosynthesis monooxygenase</fullName>
    </submittedName>
</protein>
<dbReference type="AlphaFoldDB" id="A0A1E2V8D4"/>
<feature type="domain" description="ABM" evidence="1">
    <location>
        <begin position="4"/>
        <end position="60"/>
    </location>
</feature>
<dbReference type="GO" id="GO:0004497">
    <property type="term" value="F:monooxygenase activity"/>
    <property type="evidence" value="ECO:0007669"/>
    <property type="project" value="UniProtKB-KW"/>
</dbReference>
<organism evidence="2 3">
    <name type="scientific">Terasakiispira papahanaumokuakeensis</name>
    <dbReference type="NCBI Taxonomy" id="197479"/>
    <lineage>
        <taxon>Bacteria</taxon>
        <taxon>Pseudomonadati</taxon>
        <taxon>Pseudomonadota</taxon>
        <taxon>Gammaproteobacteria</taxon>
        <taxon>Oceanospirillales</taxon>
        <taxon>Terasakiispira</taxon>
    </lineage>
</organism>
<sequence length="104" mass="11767">MKYIFEVHIKPGYSAEDYAAVWVEASQRIQQAPGALGTALHRHMDDPSVLLAIAQWESRALRDAMEAQPQDEVKRIIQKAAPFCEIRPLGAFDDPEWVVMPPDH</sequence>
<comment type="caution">
    <text evidence="2">The sequence shown here is derived from an EMBL/GenBank/DDBJ whole genome shotgun (WGS) entry which is preliminary data.</text>
</comment>
<dbReference type="InterPro" id="IPR011008">
    <property type="entry name" value="Dimeric_a/b-barrel"/>
</dbReference>
<evidence type="ECO:0000259" key="1">
    <source>
        <dbReference type="Pfam" id="PF03992"/>
    </source>
</evidence>
<keyword evidence="2" id="KW-0503">Monooxygenase</keyword>
<dbReference type="InterPro" id="IPR007138">
    <property type="entry name" value="ABM_dom"/>
</dbReference>
<reference evidence="2 3" key="1">
    <citation type="submission" date="2016-08" db="EMBL/GenBank/DDBJ databases">
        <authorList>
            <person name="Seilhamer J.J."/>
        </authorList>
    </citation>
    <scope>NUCLEOTIDE SEQUENCE [LARGE SCALE GENOMIC DNA]</scope>
    <source>
        <strain evidence="2 3">PH27A</strain>
    </source>
</reference>
<dbReference type="Proteomes" id="UP000094291">
    <property type="component" value="Unassembled WGS sequence"/>
</dbReference>
<accession>A0A1E2V8D4</accession>
<dbReference type="RefSeq" id="WP_068997310.1">
    <property type="nucleotide sequence ID" value="NZ_MDTQ01000001.1"/>
</dbReference>
<dbReference type="SUPFAM" id="SSF54909">
    <property type="entry name" value="Dimeric alpha+beta barrel"/>
    <property type="match status" value="1"/>
</dbReference>
<dbReference type="Pfam" id="PF03992">
    <property type="entry name" value="ABM"/>
    <property type="match status" value="1"/>
</dbReference>
<name>A0A1E2V8D4_9GAMM</name>
<evidence type="ECO:0000313" key="2">
    <source>
        <dbReference type="EMBL" id="ODC02915.1"/>
    </source>
</evidence>
<dbReference type="OrthoDB" id="8906327at2"/>
<keyword evidence="3" id="KW-1185">Reference proteome</keyword>
<dbReference type="Gene3D" id="3.30.70.100">
    <property type="match status" value="1"/>
</dbReference>
<gene>
    <name evidence="2" type="ORF">BFW38_04450</name>
</gene>